<gene>
    <name evidence="2" type="ORF">HUO14_03890</name>
</gene>
<organism evidence="2 3">
    <name type="scientific">Parasphingorhabdus flavimaris</name>
    <dbReference type="NCBI Taxonomy" id="266812"/>
    <lineage>
        <taxon>Bacteria</taxon>
        <taxon>Pseudomonadati</taxon>
        <taxon>Pseudomonadota</taxon>
        <taxon>Alphaproteobacteria</taxon>
        <taxon>Sphingomonadales</taxon>
        <taxon>Sphingomonadaceae</taxon>
        <taxon>Parasphingorhabdus</taxon>
    </lineage>
</organism>
<keyword evidence="3" id="KW-1185">Reference proteome</keyword>
<dbReference type="Pfam" id="PF13593">
    <property type="entry name" value="SBF_like"/>
    <property type="match status" value="1"/>
</dbReference>
<dbReference type="InterPro" id="IPR016833">
    <property type="entry name" value="Put_Na-Bile_cotransptr"/>
</dbReference>
<proteinExistence type="predicted"/>
<dbReference type="EMBL" id="JABWMH010000001">
    <property type="protein sequence ID" value="NVD27050.1"/>
    <property type="molecule type" value="Genomic_DNA"/>
</dbReference>
<feature type="transmembrane region" description="Helical" evidence="1">
    <location>
        <begin position="12"/>
        <end position="32"/>
    </location>
</feature>
<accession>A0ABX2N018</accession>
<feature type="transmembrane region" description="Helical" evidence="1">
    <location>
        <begin position="292"/>
        <end position="314"/>
    </location>
</feature>
<keyword evidence="1" id="KW-1133">Transmembrane helix</keyword>
<dbReference type="RefSeq" id="WP_176278541.1">
    <property type="nucleotide sequence ID" value="NZ_JABWMH010000001.1"/>
</dbReference>
<feature type="transmembrane region" description="Helical" evidence="1">
    <location>
        <begin position="38"/>
        <end position="55"/>
    </location>
</feature>
<dbReference type="PANTHER" id="PTHR18640">
    <property type="entry name" value="SOLUTE CARRIER FAMILY 10 MEMBER 7"/>
    <property type="match status" value="1"/>
</dbReference>
<feature type="transmembrane region" description="Helical" evidence="1">
    <location>
        <begin position="231"/>
        <end position="253"/>
    </location>
</feature>
<feature type="transmembrane region" description="Helical" evidence="1">
    <location>
        <begin position="165"/>
        <end position="183"/>
    </location>
</feature>
<evidence type="ECO:0000313" key="2">
    <source>
        <dbReference type="EMBL" id="NVD27050.1"/>
    </source>
</evidence>
<keyword evidence="1" id="KW-0812">Transmembrane</keyword>
<feature type="transmembrane region" description="Helical" evidence="1">
    <location>
        <begin position="136"/>
        <end position="159"/>
    </location>
</feature>
<dbReference type="Gene3D" id="1.20.1530.20">
    <property type="match status" value="1"/>
</dbReference>
<dbReference type="InterPro" id="IPR038770">
    <property type="entry name" value="Na+/solute_symporter_sf"/>
</dbReference>
<protein>
    <submittedName>
        <fullName evidence="2">Bile acid:sodium symporter</fullName>
    </submittedName>
</protein>
<feature type="transmembrane region" description="Helical" evidence="1">
    <location>
        <begin position="100"/>
        <end position="124"/>
    </location>
</feature>
<name>A0ABX2N018_9SPHN</name>
<reference evidence="2 3" key="1">
    <citation type="submission" date="2020-06" db="EMBL/GenBank/DDBJ databases">
        <authorList>
            <person name="Kim S.-J."/>
            <person name="Park S.-J."/>
        </authorList>
    </citation>
    <scope>NUCLEOTIDE SEQUENCE [LARGE SCALE GENOMIC DNA]</scope>
    <source>
        <strain evidence="2 3">SW-151</strain>
    </source>
</reference>
<keyword evidence="1" id="KW-0472">Membrane</keyword>
<dbReference type="PIRSF" id="PIRSF026166">
    <property type="entry name" value="UCP026166"/>
    <property type="match status" value="1"/>
</dbReference>
<feature type="transmembrane region" description="Helical" evidence="1">
    <location>
        <begin position="265"/>
        <end position="286"/>
    </location>
</feature>
<feature type="transmembrane region" description="Helical" evidence="1">
    <location>
        <begin position="204"/>
        <end position="225"/>
    </location>
</feature>
<dbReference type="PANTHER" id="PTHR18640:SF5">
    <property type="entry name" value="SODIUM_BILE ACID COTRANSPORTER 7"/>
    <property type="match status" value="1"/>
</dbReference>
<sequence>MQTLRLILTDKFIWLLSGAVLLATLLPVQGLAKDVAGVLFNAGIFAVFLLHGIRLERHEVRAGLGNIRLQGTIFIWVFGVMLAIGLLLSKAVDQLLPADVVLGFLFLGVLPSTVQSATSYCAIARGNVAASVVASAFINLVGVFLSPILFALLASAAGVEITSETIIKLAAILLLPFVLGQIFQKWLRPWVMAHKDVTGWIDRGAIALAVYVSFSAAIIAGMWSRVSVTEFIWLAAALLLWLGMAFGGTWLLGGMMGFARGDRKTLLFSGAQKSIAIGAPLAAILFTPERAGLVILPLIFYHLAQLFLSAPLALRLAEDDKLELS</sequence>
<dbReference type="Proteomes" id="UP000652427">
    <property type="component" value="Unassembled WGS sequence"/>
</dbReference>
<evidence type="ECO:0000256" key="1">
    <source>
        <dbReference type="SAM" id="Phobius"/>
    </source>
</evidence>
<comment type="caution">
    <text evidence="2">The sequence shown here is derived from an EMBL/GenBank/DDBJ whole genome shotgun (WGS) entry which is preliminary data.</text>
</comment>
<evidence type="ECO:0000313" key="3">
    <source>
        <dbReference type="Proteomes" id="UP000652427"/>
    </source>
</evidence>
<feature type="transmembrane region" description="Helical" evidence="1">
    <location>
        <begin position="67"/>
        <end position="88"/>
    </location>
</feature>